<dbReference type="FunFam" id="3.40.1190.10:FF:000004">
    <property type="entry name" value="Dihydrofolate synthase/folylpolyglutamate synthase"/>
    <property type="match status" value="1"/>
</dbReference>
<evidence type="ECO:0000256" key="7">
    <source>
        <dbReference type="ARBA" id="ARBA00013025"/>
    </source>
</evidence>
<evidence type="ECO:0000256" key="3">
    <source>
        <dbReference type="ARBA" id="ARBA00005150"/>
    </source>
</evidence>
<dbReference type="GO" id="GO:0005524">
    <property type="term" value="F:ATP binding"/>
    <property type="evidence" value="ECO:0007669"/>
    <property type="project" value="UniProtKB-KW"/>
</dbReference>
<dbReference type="SUPFAM" id="SSF53623">
    <property type="entry name" value="MurD-like peptide ligases, catalytic domain"/>
    <property type="match status" value="1"/>
</dbReference>
<dbReference type="PROSITE" id="PS01011">
    <property type="entry name" value="FOLYLPOLYGLU_SYNT_1"/>
    <property type="match status" value="1"/>
</dbReference>
<organism evidence="21 22">
    <name type="scientific">Neobacillus piezotolerans</name>
    <dbReference type="NCBI Taxonomy" id="2259171"/>
    <lineage>
        <taxon>Bacteria</taxon>
        <taxon>Bacillati</taxon>
        <taxon>Bacillota</taxon>
        <taxon>Bacilli</taxon>
        <taxon>Bacillales</taxon>
        <taxon>Bacillaceae</taxon>
        <taxon>Neobacillus</taxon>
    </lineage>
</organism>
<sequence>MFQTYDEALTWIHARLRLGIKPGLKRMEWMMERLGNPERKVKTIHIGGTNGKGSTVTFLRSILEAAGYSVGTFTSPYIESFNERISVNGTPVNDDEILELANRIKPLADELDHSNLGGPTEFEVITAMSFVYFAEMKTVDFAVYEVGLGGRFDSTNILTPLVSIITNVGLDHIAILGDTYSEIAFEKAGIIKEGIPVITGTQQPEALEVITRQAAEKHSPIYKLGEEILVTGHEKISRGERFSVSTPFGEFPNLEVSMIGIHQTANASLAVAAAQHLNEYGWIKAGESEIRKGLKEAFWPGRLEFVSENPVVILDGAHNTEGIESLARELSSRFTGKKVHIVFAALKDKPLDSMIYRLEEVSDRMTFVSFDFPRAASADDLFALSIGLKSSKEDDWRSLLAKEIKGMPEGWILVVTGSLYFISEARRYILEKIL</sequence>
<keyword evidence="14" id="KW-0289">Folate biosynthesis</keyword>
<dbReference type="GO" id="GO:0004326">
    <property type="term" value="F:tetrahydrofolylpolyglutamate synthase activity"/>
    <property type="evidence" value="ECO:0007669"/>
    <property type="project" value="UniProtKB-EC"/>
</dbReference>
<dbReference type="InterPro" id="IPR004101">
    <property type="entry name" value="Mur_ligase_C"/>
</dbReference>
<evidence type="ECO:0000256" key="8">
    <source>
        <dbReference type="ARBA" id="ARBA00019357"/>
    </source>
</evidence>
<proteinExistence type="inferred from homology"/>
<dbReference type="InterPro" id="IPR013221">
    <property type="entry name" value="Mur_ligase_cen"/>
</dbReference>
<comment type="pathway">
    <text evidence="3">Cofactor biosynthesis; tetrahydrofolylpolyglutamate biosynthesis.</text>
</comment>
<evidence type="ECO:0000256" key="11">
    <source>
        <dbReference type="ARBA" id="ARBA00022741"/>
    </source>
</evidence>
<evidence type="ECO:0000256" key="15">
    <source>
        <dbReference type="ARBA" id="ARBA00030592"/>
    </source>
</evidence>
<dbReference type="GO" id="GO:0046656">
    <property type="term" value="P:folic acid biosynthetic process"/>
    <property type="evidence" value="ECO:0007669"/>
    <property type="project" value="UniProtKB-KW"/>
</dbReference>
<evidence type="ECO:0000256" key="17">
    <source>
        <dbReference type="ARBA" id="ARBA00049161"/>
    </source>
</evidence>
<dbReference type="InterPro" id="IPR018109">
    <property type="entry name" value="Folylpolyglutamate_synth_CS"/>
</dbReference>
<keyword evidence="10" id="KW-0479">Metal-binding</keyword>
<dbReference type="Proteomes" id="UP000257144">
    <property type="component" value="Unassembled WGS sequence"/>
</dbReference>
<dbReference type="Gene3D" id="3.40.1190.10">
    <property type="entry name" value="Mur-like, catalytic domain"/>
    <property type="match status" value="1"/>
</dbReference>
<evidence type="ECO:0000256" key="12">
    <source>
        <dbReference type="ARBA" id="ARBA00022840"/>
    </source>
</evidence>
<dbReference type="GO" id="GO:0005737">
    <property type="term" value="C:cytoplasm"/>
    <property type="evidence" value="ECO:0007669"/>
    <property type="project" value="TreeGrafter"/>
</dbReference>
<dbReference type="EMBL" id="QNQT01000006">
    <property type="protein sequence ID" value="RDU36297.1"/>
    <property type="molecule type" value="Genomic_DNA"/>
</dbReference>
<dbReference type="Pfam" id="PF08245">
    <property type="entry name" value="Mur_ligase_M"/>
    <property type="match status" value="1"/>
</dbReference>
<dbReference type="EC" id="6.3.2.17" evidence="7"/>
<dbReference type="OrthoDB" id="9809356at2"/>
<name>A0A3D8GPN6_9BACI</name>
<evidence type="ECO:0000256" key="16">
    <source>
        <dbReference type="ARBA" id="ARBA00047493"/>
    </source>
</evidence>
<evidence type="ECO:0000259" key="20">
    <source>
        <dbReference type="Pfam" id="PF08245"/>
    </source>
</evidence>
<comment type="pathway">
    <text evidence="2">Cofactor biosynthesis; tetrahydrofolate biosynthesis; 7,8-dihydrofolate from 2-amino-4-hydroxy-6-hydroxymethyl-7,8-dihydropteridine diphosphate and 4-aminobenzoate: step 2/2.</text>
</comment>
<evidence type="ECO:0000256" key="18">
    <source>
        <dbReference type="PIRNR" id="PIRNR001563"/>
    </source>
</evidence>
<dbReference type="GO" id="GO:0008841">
    <property type="term" value="F:dihydrofolate synthase activity"/>
    <property type="evidence" value="ECO:0007669"/>
    <property type="project" value="UniProtKB-EC"/>
</dbReference>
<keyword evidence="11 18" id="KW-0547">Nucleotide-binding</keyword>
<keyword evidence="22" id="KW-1185">Reference proteome</keyword>
<dbReference type="SUPFAM" id="SSF53244">
    <property type="entry name" value="MurD-like peptide ligases, peptide-binding domain"/>
    <property type="match status" value="1"/>
</dbReference>
<protein>
    <recommendedName>
        <fullName evidence="8">Dihydrofolate synthase/folylpolyglutamate synthase</fullName>
        <ecNumber evidence="6">6.3.2.12</ecNumber>
        <ecNumber evidence="7">6.3.2.17</ecNumber>
    </recommendedName>
    <alternativeName>
        <fullName evidence="15">Tetrahydrofolylpolyglutamate synthase</fullName>
    </alternativeName>
</protein>
<dbReference type="PIRSF" id="PIRSF001563">
    <property type="entry name" value="Folylpolyglu_synth"/>
    <property type="match status" value="1"/>
</dbReference>
<feature type="domain" description="Mur ligase central" evidence="20">
    <location>
        <begin position="46"/>
        <end position="274"/>
    </location>
</feature>
<evidence type="ECO:0000256" key="5">
    <source>
        <dbReference type="ARBA" id="ARBA00011245"/>
    </source>
</evidence>
<feature type="domain" description="Mur ligase C-terminal" evidence="19">
    <location>
        <begin position="301"/>
        <end position="418"/>
    </location>
</feature>
<dbReference type="PROSITE" id="PS01012">
    <property type="entry name" value="FOLYLPOLYGLU_SYNT_2"/>
    <property type="match status" value="1"/>
</dbReference>
<comment type="subunit">
    <text evidence="5">Monomer.</text>
</comment>
<evidence type="ECO:0000256" key="6">
    <source>
        <dbReference type="ARBA" id="ARBA00013023"/>
    </source>
</evidence>
<comment type="cofactor">
    <cofactor evidence="1">
        <name>Mg(2+)</name>
        <dbReference type="ChEBI" id="CHEBI:18420"/>
    </cofactor>
</comment>
<comment type="catalytic activity">
    <reaction evidence="17">
        <text>7,8-dihydropteroate + L-glutamate + ATP = 7,8-dihydrofolate + ADP + phosphate + H(+)</text>
        <dbReference type="Rhea" id="RHEA:23584"/>
        <dbReference type="ChEBI" id="CHEBI:15378"/>
        <dbReference type="ChEBI" id="CHEBI:17839"/>
        <dbReference type="ChEBI" id="CHEBI:29985"/>
        <dbReference type="ChEBI" id="CHEBI:30616"/>
        <dbReference type="ChEBI" id="CHEBI:43474"/>
        <dbReference type="ChEBI" id="CHEBI:57451"/>
        <dbReference type="ChEBI" id="CHEBI:456216"/>
        <dbReference type="EC" id="6.3.2.12"/>
    </reaction>
</comment>
<dbReference type="RefSeq" id="WP_115452784.1">
    <property type="nucleotide sequence ID" value="NZ_QNQT01000006.1"/>
</dbReference>
<keyword evidence="9 18" id="KW-0436">Ligase</keyword>
<evidence type="ECO:0000259" key="19">
    <source>
        <dbReference type="Pfam" id="PF02875"/>
    </source>
</evidence>
<dbReference type="Gene3D" id="3.90.190.20">
    <property type="entry name" value="Mur ligase, C-terminal domain"/>
    <property type="match status" value="1"/>
</dbReference>
<dbReference type="InterPro" id="IPR001645">
    <property type="entry name" value="Folylpolyglutamate_synth"/>
</dbReference>
<evidence type="ECO:0000256" key="4">
    <source>
        <dbReference type="ARBA" id="ARBA00008276"/>
    </source>
</evidence>
<evidence type="ECO:0000313" key="21">
    <source>
        <dbReference type="EMBL" id="RDU36297.1"/>
    </source>
</evidence>
<evidence type="ECO:0000256" key="10">
    <source>
        <dbReference type="ARBA" id="ARBA00022723"/>
    </source>
</evidence>
<dbReference type="GO" id="GO:0046872">
    <property type="term" value="F:metal ion binding"/>
    <property type="evidence" value="ECO:0007669"/>
    <property type="project" value="UniProtKB-KW"/>
</dbReference>
<dbReference type="InterPro" id="IPR036565">
    <property type="entry name" value="Mur-like_cat_sf"/>
</dbReference>
<evidence type="ECO:0000256" key="2">
    <source>
        <dbReference type="ARBA" id="ARBA00004799"/>
    </source>
</evidence>
<gene>
    <name evidence="21" type="ORF">DRW41_14855</name>
</gene>
<evidence type="ECO:0000256" key="1">
    <source>
        <dbReference type="ARBA" id="ARBA00001946"/>
    </source>
</evidence>
<comment type="catalytic activity">
    <reaction evidence="16">
        <text>(6S)-5,6,7,8-tetrahydrofolyl-(gamma-L-Glu)(n) + L-glutamate + ATP = (6S)-5,6,7,8-tetrahydrofolyl-(gamma-L-Glu)(n+1) + ADP + phosphate + H(+)</text>
        <dbReference type="Rhea" id="RHEA:10580"/>
        <dbReference type="Rhea" id="RHEA-COMP:14738"/>
        <dbReference type="Rhea" id="RHEA-COMP:14740"/>
        <dbReference type="ChEBI" id="CHEBI:15378"/>
        <dbReference type="ChEBI" id="CHEBI:29985"/>
        <dbReference type="ChEBI" id="CHEBI:30616"/>
        <dbReference type="ChEBI" id="CHEBI:43474"/>
        <dbReference type="ChEBI" id="CHEBI:141005"/>
        <dbReference type="ChEBI" id="CHEBI:456216"/>
        <dbReference type="EC" id="6.3.2.17"/>
    </reaction>
</comment>
<comment type="caution">
    <text evidence="21">The sequence shown here is derived from an EMBL/GenBank/DDBJ whole genome shotgun (WGS) entry which is preliminary data.</text>
</comment>
<dbReference type="Pfam" id="PF02875">
    <property type="entry name" value="Mur_ligase_C"/>
    <property type="match status" value="1"/>
</dbReference>
<dbReference type="InterPro" id="IPR036615">
    <property type="entry name" value="Mur_ligase_C_dom_sf"/>
</dbReference>
<dbReference type="AlphaFoldDB" id="A0A3D8GPN6"/>
<evidence type="ECO:0000256" key="14">
    <source>
        <dbReference type="ARBA" id="ARBA00022909"/>
    </source>
</evidence>
<dbReference type="PANTHER" id="PTHR11136">
    <property type="entry name" value="FOLYLPOLYGLUTAMATE SYNTHASE-RELATED"/>
    <property type="match status" value="1"/>
</dbReference>
<reference evidence="21 22" key="1">
    <citation type="submission" date="2018-07" db="EMBL/GenBank/DDBJ databases">
        <title>Bacillus sp. YLB-04 draft genome sequence.</title>
        <authorList>
            <person name="Yu L."/>
            <person name="Tang X."/>
        </authorList>
    </citation>
    <scope>NUCLEOTIDE SEQUENCE [LARGE SCALE GENOMIC DNA]</scope>
    <source>
        <strain evidence="21 22">YLB-04</strain>
    </source>
</reference>
<evidence type="ECO:0000256" key="13">
    <source>
        <dbReference type="ARBA" id="ARBA00022842"/>
    </source>
</evidence>
<keyword evidence="13" id="KW-0460">Magnesium</keyword>
<evidence type="ECO:0000313" key="22">
    <source>
        <dbReference type="Proteomes" id="UP000257144"/>
    </source>
</evidence>
<evidence type="ECO:0000256" key="9">
    <source>
        <dbReference type="ARBA" id="ARBA00022598"/>
    </source>
</evidence>
<accession>A0A3D8GPN6</accession>
<dbReference type="NCBIfam" id="TIGR01499">
    <property type="entry name" value="folC"/>
    <property type="match status" value="1"/>
</dbReference>
<comment type="similarity">
    <text evidence="4 18">Belongs to the folylpolyglutamate synthase family.</text>
</comment>
<dbReference type="EC" id="6.3.2.12" evidence="6"/>
<keyword evidence="12 18" id="KW-0067">ATP-binding</keyword>
<dbReference type="PANTHER" id="PTHR11136:SF0">
    <property type="entry name" value="DIHYDROFOLATE SYNTHETASE-RELATED"/>
    <property type="match status" value="1"/>
</dbReference>